<sequence>MKKIAILAVIAAFMIGCAPRHPHHEAGHWGCGGGCMQKGPGGAGGPQGPAPRPMH</sequence>
<dbReference type="KEGG" id="ccv:CCV52592_1621"/>
<dbReference type="EMBL" id="CP000767">
    <property type="protein sequence ID" value="EAU00641.1"/>
    <property type="molecule type" value="Genomic_DNA"/>
</dbReference>
<organism evidence="2 3">
    <name type="scientific">Campylobacter curvus (strain 525.92)</name>
    <dbReference type="NCBI Taxonomy" id="360105"/>
    <lineage>
        <taxon>Bacteria</taxon>
        <taxon>Pseudomonadati</taxon>
        <taxon>Campylobacterota</taxon>
        <taxon>Epsilonproteobacteria</taxon>
        <taxon>Campylobacterales</taxon>
        <taxon>Campylobacteraceae</taxon>
        <taxon>Campylobacter</taxon>
    </lineage>
</organism>
<proteinExistence type="predicted"/>
<name>A7GXL8_CAMC5</name>
<feature type="compositionally biased region" description="Gly residues" evidence="1">
    <location>
        <begin position="36"/>
        <end position="47"/>
    </location>
</feature>
<dbReference type="HOGENOM" id="CLU_3023366_0_0_7"/>
<evidence type="ECO:0000256" key="1">
    <source>
        <dbReference type="SAM" id="MobiDB-lite"/>
    </source>
</evidence>
<evidence type="ECO:0008006" key="4">
    <source>
        <dbReference type="Google" id="ProtNLM"/>
    </source>
</evidence>
<protein>
    <recommendedName>
        <fullName evidence="4">Lipoprotein</fullName>
    </recommendedName>
</protein>
<evidence type="ECO:0000313" key="2">
    <source>
        <dbReference type="EMBL" id="EAU00641.1"/>
    </source>
</evidence>
<keyword evidence="3" id="KW-1185">Reference proteome</keyword>
<reference evidence="2" key="1">
    <citation type="submission" date="2016-07" db="EMBL/GenBank/DDBJ databases">
        <title>Comparative genomics of the Campylobacter concisus group.</title>
        <authorList>
            <person name="Miller W.G."/>
            <person name="Yee E."/>
            <person name="Chapman M.H."/>
            <person name="Huynh S."/>
            <person name="Bono J.L."/>
            <person name="On S.L.W."/>
            <person name="StLeger J."/>
            <person name="Foster G."/>
            <person name="Parker C.T."/>
        </authorList>
    </citation>
    <scope>NUCLEOTIDE SEQUENCE</scope>
    <source>
        <strain evidence="2">525.92</strain>
    </source>
</reference>
<dbReference type="PROSITE" id="PS51257">
    <property type="entry name" value="PROKAR_LIPOPROTEIN"/>
    <property type="match status" value="1"/>
</dbReference>
<dbReference type="Proteomes" id="UP000006380">
    <property type="component" value="Chromosome"/>
</dbReference>
<accession>A7GXL8</accession>
<gene>
    <name evidence="2" type="ORF">CCV52592_1621</name>
</gene>
<feature type="region of interest" description="Disordered" evidence="1">
    <location>
        <begin position="36"/>
        <end position="55"/>
    </location>
</feature>
<evidence type="ECO:0000313" key="3">
    <source>
        <dbReference type="Proteomes" id="UP000006380"/>
    </source>
</evidence>
<dbReference type="RefSeq" id="WP_011992093.1">
    <property type="nucleotide sequence ID" value="NC_009715.2"/>
</dbReference>
<dbReference type="AlphaFoldDB" id="A7GXL8"/>